<dbReference type="GO" id="GO:0004252">
    <property type="term" value="F:serine-type endopeptidase activity"/>
    <property type="evidence" value="ECO:0007669"/>
    <property type="project" value="UniProtKB-UniRule"/>
</dbReference>
<dbReference type="Proteomes" id="UP000321533">
    <property type="component" value="Chromosome"/>
</dbReference>
<dbReference type="PRINTS" id="PR00723">
    <property type="entry name" value="SUBTILISIN"/>
</dbReference>
<evidence type="ECO:0000259" key="6">
    <source>
        <dbReference type="Pfam" id="PF00082"/>
    </source>
</evidence>
<evidence type="ECO:0000313" key="7">
    <source>
        <dbReference type="EMBL" id="QEC68035.1"/>
    </source>
</evidence>
<protein>
    <submittedName>
        <fullName evidence="7">S8 family serine peptidase</fullName>
    </submittedName>
</protein>
<feature type="active site" description="Charge relay system" evidence="5">
    <location>
        <position position="164"/>
    </location>
</feature>
<dbReference type="InterPro" id="IPR022398">
    <property type="entry name" value="Peptidase_S8_His-AS"/>
</dbReference>
<comment type="similarity">
    <text evidence="1 5">Belongs to the peptidase S8 family.</text>
</comment>
<sequence>MQLTVKAKKLFKRKVIPSFLPDPKNIIGVVNENFTFEGEEVTTVPNPDLGKWYVDRDGHFYWGGGLKLPGSAENFIPQTSVKRDTEVAVRIDNPLLGNLKIDQIWQDGEMGDRAVVAVLDSGIAFNCPDLVNAIGLKIGDDINNSPRVRNFVNGSTSLNDDKGHGSHCAGIVASRNNDHAVGIAKRCKLYIGKISDANNSPSVANMLKGLRWAGGLDADSPQDVDIISMSAGSLLNMPDMQPTISEILNKGKIIVCSIGNRSPQSLPYGGTFPAKFKGVISVGSTDFNNDFQSFSYEFQDLTIACAGTNIASYWINGETHLETGTSQSTAACAGIIALLVSKLKKKGEQNIQSKILNLLASSNTKTTNGFNYHFLEPLVLCNSI</sequence>
<dbReference type="GO" id="GO:0006508">
    <property type="term" value="P:proteolysis"/>
    <property type="evidence" value="ECO:0007669"/>
    <property type="project" value="UniProtKB-KW"/>
</dbReference>
<dbReference type="InterPro" id="IPR023827">
    <property type="entry name" value="Peptidase_S8_Asp-AS"/>
</dbReference>
<dbReference type="OrthoDB" id="9813435at2"/>
<dbReference type="InterPro" id="IPR036852">
    <property type="entry name" value="Peptidase_S8/S53_dom_sf"/>
</dbReference>
<feature type="active site" description="Charge relay system" evidence="5">
    <location>
        <position position="326"/>
    </location>
</feature>
<evidence type="ECO:0000256" key="5">
    <source>
        <dbReference type="PROSITE-ProRule" id="PRU01240"/>
    </source>
</evidence>
<dbReference type="AlphaFoldDB" id="A0A5B8VA88"/>
<name>A0A5B8VA88_9BACT</name>
<dbReference type="PROSITE" id="PS51892">
    <property type="entry name" value="SUBTILASE"/>
    <property type="match status" value="1"/>
</dbReference>
<keyword evidence="8" id="KW-1185">Reference proteome</keyword>
<dbReference type="PROSITE" id="PS00136">
    <property type="entry name" value="SUBTILASE_ASP"/>
    <property type="match status" value="1"/>
</dbReference>
<evidence type="ECO:0000256" key="1">
    <source>
        <dbReference type="ARBA" id="ARBA00011073"/>
    </source>
</evidence>
<keyword evidence="4 5" id="KW-0720">Serine protease</keyword>
<dbReference type="PANTHER" id="PTHR43806">
    <property type="entry name" value="PEPTIDASE S8"/>
    <property type="match status" value="1"/>
</dbReference>
<dbReference type="InterPro" id="IPR015500">
    <property type="entry name" value="Peptidase_S8_subtilisin-rel"/>
</dbReference>
<feature type="active site" description="Charge relay system" evidence="5">
    <location>
        <position position="120"/>
    </location>
</feature>
<dbReference type="KEGG" id="pgin:FRZ67_12240"/>
<gene>
    <name evidence="7" type="ORF">FRZ67_12240</name>
</gene>
<evidence type="ECO:0000313" key="8">
    <source>
        <dbReference type="Proteomes" id="UP000321533"/>
    </source>
</evidence>
<evidence type="ECO:0000256" key="3">
    <source>
        <dbReference type="ARBA" id="ARBA00022801"/>
    </source>
</evidence>
<dbReference type="PANTHER" id="PTHR43806:SF11">
    <property type="entry name" value="CEREVISIN-RELATED"/>
    <property type="match status" value="1"/>
</dbReference>
<reference evidence="7 8" key="1">
    <citation type="journal article" date="2016" name="Int. J. Syst. Evol. Microbiol.">
        <title>Panacibacter ginsenosidivorans gen. nov., sp. nov., with ginsenoside converting activity isolated from soil of a ginseng field.</title>
        <authorList>
            <person name="Siddiqi M.Z."/>
            <person name="Muhammad Shafi S."/>
            <person name="Choi K.D."/>
            <person name="Im W.T."/>
        </authorList>
    </citation>
    <scope>NUCLEOTIDE SEQUENCE [LARGE SCALE GENOMIC DNA]</scope>
    <source>
        <strain evidence="7 8">Gsoil1550</strain>
    </source>
</reference>
<dbReference type="InterPro" id="IPR000209">
    <property type="entry name" value="Peptidase_S8/S53_dom"/>
</dbReference>
<dbReference type="SUPFAM" id="SSF52743">
    <property type="entry name" value="Subtilisin-like"/>
    <property type="match status" value="1"/>
</dbReference>
<dbReference type="PROSITE" id="PS00137">
    <property type="entry name" value="SUBTILASE_HIS"/>
    <property type="match status" value="1"/>
</dbReference>
<keyword evidence="3 5" id="KW-0378">Hydrolase</keyword>
<dbReference type="InterPro" id="IPR050131">
    <property type="entry name" value="Peptidase_S8_subtilisin-like"/>
</dbReference>
<dbReference type="RefSeq" id="WP_147189842.1">
    <property type="nucleotide sequence ID" value="NZ_CP042435.1"/>
</dbReference>
<dbReference type="EMBL" id="CP042435">
    <property type="protein sequence ID" value="QEC68035.1"/>
    <property type="molecule type" value="Genomic_DNA"/>
</dbReference>
<evidence type="ECO:0000256" key="2">
    <source>
        <dbReference type="ARBA" id="ARBA00022670"/>
    </source>
</evidence>
<dbReference type="Pfam" id="PF00082">
    <property type="entry name" value="Peptidase_S8"/>
    <property type="match status" value="1"/>
</dbReference>
<feature type="domain" description="Peptidase S8/S53" evidence="6">
    <location>
        <begin position="112"/>
        <end position="359"/>
    </location>
</feature>
<accession>A0A5B8VA88</accession>
<proteinExistence type="inferred from homology"/>
<organism evidence="7 8">
    <name type="scientific">Panacibacter ginsenosidivorans</name>
    <dbReference type="NCBI Taxonomy" id="1813871"/>
    <lineage>
        <taxon>Bacteria</taxon>
        <taxon>Pseudomonadati</taxon>
        <taxon>Bacteroidota</taxon>
        <taxon>Chitinophagia</taxon>
        <taxon>Chitinophagales</taxon>
        <taxon>Chitinophagaceae</taxon>
        <taxon>Panacibacter</taxon>
    </lineage>
</organism>
<evidence type="ECO:0000256" key="4">
    <source>
        <dbReference type="ARBA" id="ARBA00022825"/>
    </source>
</evidence>
<keyword evidence="2 5" id="KW-0645">Protease</keyword>
<dbReference type="Gene3D" id="3.40.50.200">
    <property type="entry name" value="Peptidase S8/S53 domain"/>
    <property type="match status" value="1"/>
</dbReference>